<organism evidence="1 2">
    <name type="scientific">Brassica cretica</name>
    <name type="common">Mustard</name>
    <dbReference type="NCBI Taxonomy" id="69181"/>
    <lineage>
        <taxon>Eukaryota</taxon>
        <taxon>Viridiplantae</taxon>
        <taxon>Streptophyta</taxon>
        <taxon>Embryophyta</taxon>
        <taxon>Tracheophyta</taxon>
        <taxon>Spermatophyta</taxon>
        <taxon>Magnoliopsida</taxon>
        <taxon>eudicotyledons</taxon>
        <taxon>Gunneridae</taxon>
        <taxon>Pentapetalae</taxon>
        <taxon>rosids</taxon>
        <taxon>malvids</taxon>
        <taxon>Brassicales</taxon>
        <taxon>Brassicaceae</taxon>
        <taxon>Brassiceae</taxon>
        <taxon>Brassica</taxon>
    </lineage>
</organism>
<name>A0ABQ7BE53_BRACR</name>
<dbReference type="Proteomes" id="UP000266723">
    <property type="component" value="Unassembled WGS sequence"/>
</dbReference>
<comment type="caution">
    <text evidence="1">The sequence shown here is derived from an EMBL/GenBank/DDBJ whole genome shotgun (WGS) entry which is preliminary data.</text>
</comment>
<reference evidence="1 2" key="1">
    <citation type="journal article" date="2020" name="BMC Genomics">
        <title>Intraspecific diversification of the crop wild relative Brassica cretica Lam. using demographic model selection.</title>
        <authorList>
            <person name="Kioukis A."/>
            <person name="Michalopoulou V.A."/>
            <person name="Briers L."/>
            <person name="Pirintsos S."/>
            <person name="Studholme D.J."/>
            <person name="Pavlidis P."/>
            <person name="Sarris P.F."/>
        </authorList>
    </citation>
    <scope>NUCLEOTIDE SEQUENCE [LARGE SCALE GENOMIC DNA]</scope>
    <source>
        <strain evidence="2">cv. PFS-1207/04</strain>
    </source>
</reference>
<sequence>MISVIATHNSIDSTSSTYTTDSTPFILDVWTYSRLRMSLRVPAYPGRAPLSSIRPPPASYMAIRVAARVYTDPVRPRSPSFHGHRPFTALPHLAHGYLMLGYCPVGSCGYLVLGYCPAGTHILDSRRPPVLGGPNRTSSKFIDTFTFSFSFSFT</sequence>
<accession>A0ABQ7BE53</accession>
<proteinExistence type="predicted"/>
<protein>
    <submittedName>
        <fullName evidence="1">Uncharacterized protein</fullName>
    </submittedName>
</protein>
<keyword evidence="2" id="KW-1185">Reference proteome</keyword>
<dbReference type="EMBL" id="QGKV02001507">
    <property type="protein sequence ID" value="KAF3530803.1"/>
    <property type="molecule type" value="Genomic_DNA"/>
</dbReference>
<evidence type="ECO:0000313" key="2">
    <source>
        <dbReference type="Proteomes" id="UP000266723"/>
    </source>
</evidence>
<gene>
    <name evidence="1" type="ORF">DY000_02041124</name>
</gene>
<evidence type="ECO:0000313" key="1">
    <source>
        <dbReference type="EMBL" id="KAF3530803.1"/>
    </source>
</evidence>